<dbReference type="InterPro" id="IPR020471">
    <property type="entry name" value="AKR"/>
</dbReference>
<comment type="similarity">
    <text evidence="1">Belongs to the aldo/keto reductase family.</text>
</comment>
<evidence type="ECO:0000256" key="1">
    <source>
        <dbReference type="ARBA" id="ARBA00007905"/>
    </source>
</evidence>
<dbReference type="OrthoDB" id="416253at2759"/>
<keyword evidence="2" id="KW-0521">NADP</keyword>
<feature type="binding site" evidence="5">
    <location>
        <position position="108"/>
    </location>
    <ligand>
        <name>substrate</name>
    </ligand>
</feature>
<dbReference type="AlphaFoldDB" id="A0A4Z0A7D6"/>
<dbReference type="EMBL" id="SFCI01000131">
    <property type="protein sequence ID" value="TFY82213.1"/>
    <property type="molecule type" value="Genomic_DNA"/>
</dbReference>
<proteinExistence type="inferred from homology"/>
<keyword evidence="9" id="KW-1185">Reference proteome</keyword>
<gene>
    <name evidence="8" type="ORF">EWM64_g1799</name>
</gene>
<evidence type="ECO:0000259" key="7">
    <source>
        <dbReference type="Pfam" id="PF00248"/>
    </source>
</evidence>
<dbReference type="GO" id="GO:0016616">
    <property type="term" value="F:oxidoreductase activity, acting on the CH-OH group of donors, NAD or NADP as acceptor"/>
    <property type="evidence" value="ECO:0007669"/>
    <property type="project" value="UniProtKB-ARBA"/>
</dbReference>
<dbReference type="STRING" id="135208.A0A4Z0A7D6"/>
<dbReference type="InterPro" id="IPR018170">
    <property type="entry name" value="Aldo/ket_reductase_CS"/>
</dbReference>
<evidence type="ECO:0000256" key="4">
    <source>
        <dbReference type="PIRSR" id="PIRSR000097-1"/>
    </source>
</evidence>
<dbReference type="Gene3D" id="3.20.20.100">
    <property type="entry name" value="NADP-dependent oxidoreductase domain"/>
    <property type="match status" value="1"/>
</dbReference>
<sequence length="293" mass="32076">MANTPIKLNDGNAIPWLGFGTGTALYKKDAERMVAAAIKAGFTHLDGAQVYQNEDSLGAGIIVSGKPRSELFVTTKLYSLQPGQTVRESLQGSLKKLKLDYVDLFLIHTPLEHVGKLREVWKQFEEVKTEGLAKSIGVSNFHEEELDVILPGSEIPAINQIEYHPYLVAETATLLDFHKKHGIVTASFGGLSPLFRFPGGPVDPIVAAAAERLSKASGKNISTSHVLLLWQKQRGIVTITTTSKESRLPEYLSIADEPGLTLEELKAIDEAGASSPHRHFMRSVPATEKRVRD</sequence>
<name>A0A4Z0A7D6_9AGAM</name>
<feature type="active site" description="Proton donor" evidence="4">
    <location>
        <position position="51"/>
    </location>
</feature>
<dbReference type="PROSITE" id="PS00062">
    <property type="entry name" value="ALDOKETO_REDUCTASE_2"/>
    <property type="match status" value="1"/>
</dbReference>
<comment type="caution">
    <text evidence="8">The sequence shown here is derived from an EMBL/GenBank/DDBJ whole genome shotgun (WGS) entry which is preliminary data.</text>
</comment>
<evidence type="ECO:0000256" key="5">
    <source>
        <dbReference type="PIRSR" id="PIRSR000097-2"/>
    </source>
</evidence>
<dbReference type="InterPro" id="IPR023210">
    <property type="entry name" value="NADP_OxRdtase_dom"/>
</dbReference>
<dbReference type="PANTHER" id="PTHR43827">
    <property type="entry name" value="2,5-DIKETO-D-GLUCONIC ACID REDUCTASE"/>
    <property type="match status" value="1"/>
</dbReference>
<dbReference type="Pfam" id="PF00248">
    <property type="entry name" value="Aldo_ket_red"/>
    <property type="match status" value="1"/>
</dbReference>
<evidence type="ECO:0000313" key="8">
    <source>
        <dbReference type="EMBL" id="TFY82213.1"/>
    </source>
</evidence>
<dbReference type="CDD" id="cd19120">
    <property type="entry name" value="AKR_AKR3C2-3"/>
    <property type="match status" value="1"/>
</dbReference>
<dbReference type="GO" id="GO:0016652">
    <property type="term" value="F:oxidoreductase activity, acting on NAD(P)H as acceptor"/>
    <property type="evidence" value="ECO:0007669"/>
    <property type="project" value="InterPro"/>
</dbReference>
<accession>A0A4Z0A7D6</accession>
<dbReference type="InterPro" id="IPR044494">
    <property type="entry name" value="AKR3C2/3"/>
</dbReference>
<evidence type="ECO:0000256" key="3">
    <source>
        <dbReference type="ARBA" id="ARBA00023002"/>
    </source>
</evidence>
<evidence type="ECO:0000256" key="6">
    <source>
        <dbReference type="PIRSR" id="PIRSR000097-3"/>
    </source>
</evidence>
<dbReference type="PANTHER" id="PTHR43827:SF3">
    <property type="entry name" value="NADP-DEPENDENT OXIDOREDUCTASE DOMAIN-CONTAINING PROTEIN"/>
    <property type="match status" value="1"/>
</dbReference>
<reference evidence="8 9" key="1">
    <citation type="submission" date="2019-02" db="EMBL/GenBank/DDBJ databases">
        <title>Genome sequencing of the rare red list fungi Hericium alpestre (H. flagellum).</title>
        <authorList>
            <person name="Buettner E."/>
            <person name="Kellner H."/>
        </authorList>
    </citation>
    <scope>NUCLEOTIDE SEQUENCE [LARGE SCALE GENOMIC DNA]</scope>
    <source>
        <strain evidence="8 9">DSM 108284</strain>
    </source>
</reference>
<organism evidence="8 9">
    <name type="scientific">Hericium alpestre</name>
    <dbReference type="NCBI Taxonomy" id="135208"/>
    <lineage>
        <taxon>Eukaryota</taxon>
        <taxon>Fungi</taxon>
        <taxon>Dikarya</taxon>
        <taxon>Basidiomycota</taxon>
        <taxon>Agaricomycotina</taxon>
        <taxon>Agaricomycetes</taxon>
        <taxon>Russulales</taxon>
        <taxon>Hericiaceae</taxon>
        <taxon>Hericium</taxon>
    </lineage>
</organism>
<evidence type="ECO:0000313" key="9">
    <source>
        <dbReference type="Proteomes" id="UP000298061"/>
    </source>
</evidence>
<keyword evidence="3" id="KW-0560">Oxidoreductase</keyword>
<dbReference type="SUPFAM" id="SSF51430">
    <property type="entry name" value="NAD(P)-linked oxidoreductase"/>
    <property type="match status" value="1"/>
</dbReference>
<dbReference type="PIRSF" id="PIRSF000097">
    <property type="entry name" value="AKR"/>
    <property type="match status" value="1"/>
</dbReference>
<protein>
    <recommendedName>
        <fullName evidence="7">NADP-dependent oxidoreductase domain-containing protein</fullName>
    </recommendedName>
</protein>
<feature type="domain" description="NADP-dependent oxidoreductase" evidence="7">
    <location>
        <begin position="20"/>
        <end position="271"/>
    </location>
</feature>
<feature type="site" description="Lowers pKa of active site Tyr" evidence="6">
    <location>
        <position position="76"/>
    </location>
</feature>
<dbReference type="PRINTS" id="PR00069">
    <property type="entry name" value="ALDKETRDTASE"/>
</dbReference>
<dbReference type="Proteomes" id="UP000298061">
    <property type="component" value="Unassembled WGS sequence"/>
</dbReference>
<evidence type="ECO:0000256" key="2">
    <source>
        <dbReference type="ARBA" id="ARBA00022857"/>
    </source>
</evidence>
<dbReference type="InterPro" id="IPR036812">
    <property type="entry name" value="NAD(P)_OxRdtase_dom_sf"/>
</dbReference>